<keyword evidence="3" id="KW-0067">ATP-binding</keyword>
<dbReference type="SUPFAM" id="SSF52540">
    <property type="entry name" value="P-loop containing nucleoside triphosphate hydrolases"/>
    <property type="match status" value="1"/>
</dbReference>
<dbReference type="Pfam" id="PF03237">
    <property type="entry name" value="Terminase_6N"/>
    <property type="match status" value="1"/>
</dbReference>
<keyword evidence="2" id="KW-0547">Nucleotide-binding</keyword>
<evidence type="ECO:0000256" key="3">
    <source>
        <dbReference type="ARBA" id="ARBA00022840"/>
    </source>
</evidence>
<keyword evidence="1" id="KW-1188">Viral release from host cell</keyword>
<proteinExistence type="predicted"/>
<evidence type="ECO:0000313" key="7">
    <source>
        <dbReference type="Proteomes" id="UP001236076"/>
    </source>
</evidence>
<name>A0AAE9TJ67_9CAUD</name>
<gene>
    <name evidence="6" type="ORF">A54_217</name>
</gene>
<evidence type="ECO:0000256" key="4">
    <source>
        <dbReference type="ARBA" id="ARBA00023219"/>
    </source>
</evidence>
<sequence>MSATFAPASRKQQMVLESDAQIMVIGGAAGSGKSYLLQLMPLLIVNDPRTACIMFRRTVPQIRGQGGLFDKAKDIYNQLPPVVKPKFKENEMTATFPNGATVKWQSMQHVSDKFDIQGLEFTFIGVDEGTQFEWEQLEYMMSRLRSNSKYPSRMVISCNPDPDHYLRKMVDWYLDKDGYPDPEKDGVIRYFVRVDDQYMWGDSIEELKKRYGKKCKPVSFTFISSTIYDNPPMLINNPEYLAQLEGLNEVDRARLLHGNWDARPQGANYFKRSFLKNVDHLPLNCDKVRSYDKAGTERSTGNKTPDFTAGIGVARDQDGFYYLFGDYCDEFVDTGDWSTGQAGRFCKKAGERDKIILKQAIHDGDDVRIIFPVDPGQAGLSEFTTSSRELLNQGFMVEKDPTPGNKKKLVRFSPFANLAQNGFVRIVEKSFPMDTLEALLKELESFDGERSTGSRKDDWVDAISSGINYLEKTEIVRAVPIPRPHAPTMYSRYRR</sequence>
<reference evidence="6 7" key="1">
    <citation type="submission" date="2022-10" db="EMBL/GenBank/DDBJ databases">
        <authorList>
            <person name="Cortes-Martin A."/>
            <person name="Buttimer C.T.H."/>
            <person name="Hill C."/>
        </authorList>
    </citation>
    <scope>NUCLEOTIDE SEQUENCE [LARGE SCALE GENOMIC DNA]</scope>
</reference>
<dbReference type="GO" id="GO:0005524">
    <property type="term" value="F:ATP binding"/>
    <property type="evidence" value="ECO:0007669"/>
    <property type="project" value="UniProtKB-KW"/>
</dbReference>
<dbReference type="EMBL" id="OP744025">
    <property type="protein sequence ID" value="UZZ64181.1"/>
    <property type="molecule type" value="Genomic_DNA"/>
</dbReference>
<dbReference type="InterPro" id="IPR027417">
    <property type="entry name" value="P-loop_NTPase"/>
</dbReference>
<dbReference type="Gene3D" id="3.40.50.300">
    <property type="entry name" value="P-loop containing nucleotide triphosphate hydrolases"/>
    <property type="match status" value="1"/>
</dbReference>
<evidence type="ECO:0000313" key="6">
    <source>
        <dbReference type="EMBL" id="UZZ64181.1"/>
    </source>
</evidence>
<organism evidence="6 7">
    <name type="scientific">Escherichia phage A5-4</name>
    <dbReference type="NCBI Taxonomy" id="2996162"/>
    <lineage>
        <taxon>Viruses</taxon>
        <taxon>Duplodnaviria</taxon>
        <taxon>Heunggongvirae</taxon>
        <taxon>Uroviricota</taxon>
        <taxon>Caudoviricetes</taxon>
        <taxon>Vequintavirinae</taxon>
    </lineage>
</organism>
<protein>
    <submittedName>
        <fullName evidence="6">Terminase large subunit</fullName>
    </submittedName>
</protein>
<dbReference type="InterPro" id="IPR035421">
    <property type="entry name" value="Terminase_6C"/>
</dbReference>
<dbReference type="Pfam" id="PF17289">
    <property type="entry name" value="Terminase_6C"/>
    <property type="match status" value="1"/>
</dbReference>
<keyword evidence="7" id="KW-1185">Reference proteome</keyword>
<keyword evidence="4" id="KW-0231">Viral genome packaging</keyword>
<evidence type="ECO:0000256" key="1">
    <source>
        <dbReference type="ARBA" id="ARBA00022612"/>
    </source>
</evidence>
<accession>A0AAE9TJ67</accession>
<dbReference type="Proteomes" id="UP001236076">
    <property type="component" value="Segment"/>
</dbReference>
<evidence type="ECO:0000259" key="5">
    <source>
        <dbReference type="Pfam" id="PF17289"/>
    </source>
</evidence>
<feature type="domain" description="Terminase large subunit gp17-like C-terminal" evidence="5">
    <location>
        <begin position="371"/>
        <end position="469"/>
    </location>
</feature>
<evidence type="ECO:0000256" key="2">
    <source>
        <dbReference type="ARBA" id="ARBA00022741"/>
    </source>
</evidence>